<feature type="signal peptide" evidence="1">
    <location>
        <begin position="1"/>
        <end position="23"/>
    </location>
</feature>
<gene>
    <name evidence="2" type="ORF">IV203_024413</name>
</gene>
<proteinExistence type="predicted"/>
<keyword evidence="1" id="KW-0732">Signal</keyword>
<feature type="chain" id="PRO_5039905487" description="DUF305 domain-containing protein" evidence="1">
    <location>
        <begin position="24"/>
        <end position="420"/>
    </location>
</feature>
<dbReference type="AlphaFoldDB" id="A0A9K3PBI0"/>
<protein>
    <recommendedName>
        <fullName evidence="4">DUF305 domain-containing protein</fullName>
    </recommendedName>
</protein>
<evidence type="ECO:0008006" key="4">
    <source>
        <dbReference type="Google" id="ProtNLM"/>
    </source>
</evidence>
<evidence type="ECO:0000313" key="3">
    <source>
        <dbReference type="Proteomes" id="UP000693970"/>
    </source>
</evidence>
<dbReference type="EMBL" id="JAGRRH010000027">
    <property type="protein sequence ID" value="KAG7340870.1"/>
    <property type="molecule type" value="Genomic_DNA"/>
</dbReference>
<sequence>MALTAYISLLLLVVSCISTVATAGGNNNGVTTVERRFPKHGDLCISESKTFTVLVDLYAGELGYYMLEECGMDLWNPTIAMEIGETYTFVQKDRTNYYHPIGIAYSPYGDQEVKIEAEPGISVGNQECIANHTCPAPMYYLNDEYLGKYSNIPGNETTGEDDFGLDVYEPLFMRSPAEWTSHGTFSIQLRIDDDTIKSDLFYFCHIHEFMGGRIKLTKNGKVLNELDTPDLGYEYDTLSEFDKECGTWGLGDFELPNPLCPERFVCNTDEASPELQQFSHCIDAMNCHMMAGMTTGVKKALDEAALFVHQMIPHHQNAVNMAKALLKTNKLHCEDLSNEDEPDCVLESILFDIVNTQNMQIQVMYDFLASKRLPEQDNCDVYVETIPEPSVFFESATSGGNNVVVYRWGTVMFLLVTLLR</sequence>
<dbReference type="OrthoDB" id="734129at2759"/>
<dbReference type="PANTHER" id="PTHR36933:SF1">
    <property type="entry name" value="SLL0788 PROTEIN"/>
    <property type="match status" value="1"/>
</dbReference>
<reference evidence="2" key="2">
    <citation type="submission" date="2021-04" db="EMBL/GenBank/DDBJ databases">
        <authorList>
            <person name="Podell S."/>
        </authorList>
    </citation>
    <scope>NUCLEOTIDE SEQUENCE</scope>
    <source>
        <strain evidence="2">Hildebrandi</strain>
    </source>
</reference>
<comment type="caution">
    <text evidence="2">The sequence shown here is derived from an EMBL/GenBank/DDBJ whole genome shotgun (WGS) entry which is preliminary data.</text>
</comment>
<accession>A0A9K3PBI0</accession>
<dbReference type="PANTHER" id="PTHR36933">
    <property type="entry name" value="SLL0788 PROTEIN"/>
    <property type="match status" value="1"/>
</dbReference>
<reference evidence="2" key="1">
    <citation type="journal article" date="2021" name="Sci. Rep.">
        <title>Diploid genomic architecture of Nitzschia inconspicua, an elite biomass production diatom.</title>
        <authorList>
            <person name="Oliver A."/>
            <person name="Podell S."/>
            <person name="Pinowska A."/>
            <person name="Traller J.C."/>
            <person name="Smith S.R."/>
            <person name="McClure R."/>
            <person name="Beliaev A."/>
            <person name="Bohutskyi P."/>
            <person name="Hill E.A."/>
            <person name="Rabines A."/>
            <person name="Zheng H."/>
            <person name="Allen L.Z."/>
            <person name="Kuo A."/>
            <person name="Grigoriev I.V."/>
            <person name="Allen A.E."/>
            <person name="Hazlebeck D."/>
            <person name="Allen E.E."/>
        </authorList>
    </citation>
    <scope>NUCLEOTIDE SEQUENCE</scope>
    <source>
        <strain evidence="2">Hildebrandi</strain>
    </source>
</reference>
<name>A0A9K3PBI0_9STRA</name>
<keyword evidence="3" id="KW-1185">Reference proteome</keyword>
<evidence type="ECO:0000313" key="2">
    <source>
        <dbReference type="EMBL" id="KAG7340870.1"/>
    </source>
</evidence>
<organism evidence="2 3">
    <name type="scientific">Nitzschia inconspicua</name>
    <dbReference type="NCBI Taxonomy" id="303405"/>
    <lineage>
        <taxon>Eukaryota</taxon>
        <taxon>Sar</taxon>
        <taxon>Stramenopiles</taxon>
        <taxon>Ochrophyta</taxon>
        <taxon>Bacillariophyta</taxon>
        <taxon>Bacillariophyceae</taxon>
        <taxon>Bacillariophycidae</taxon>
        <taxon>Bacillariales</taxon>
        <taxon>Bacillariaceae</taxon>
        <taxon>Nitzschia</taxon>
    </lineage>
</organism>
<evidence type="ECO:0000256" key="1">
    <source>
        <dbReference type="SAM" id="SignalP"/>
    </source>
</evidence>
<dbReference type="Proteomes" id="UP000693970">
    <property type="component" value="Unassembled WGS sequence"/>
</dbReference>